<keyword evidence="3" id="KW-0813">Transport</keyword>
<sequence length="337" mass="36745">MSIDELTTPASVRTGTLLEVEDLHVTFAARGRTVRAVNGLSYRLEAGRTLAIIGESGSGKSVSSRALMGLLPPTARITGSARYRGVELLGLPERRMRRHRGADLAMVFQDPARSLNPTMRIGVQITEAVRAHGDHDRRAARDRAMDLLKLVRLPAPERRFHEYPHQLSGGMRQRVMIAIALAADPKLLIADEATTALDVTTQAQIMELLLELQERLGTAIILISHDLGLAATYAHDVIVMYAGRAVEYAAAPALFSRVRMPYTKALLGAIPRVERPPHAELPVTPGQPPDLTNLPSGCPFAPRCDRAASDCVAEAPPLTEHEPGHAWACWHPCEEDV</sequence>
<dbReference type="Proteomes" id="UP000062973">
    <property type="component" value="Chromosome"/>
</dbReference>
<dbReference type="InterPro" id="IPR003593">
    <property type="entry name" value="AAA+_ATPase"/>
</dbReference>
<dbReference type="SMART" id="SM00382">
    <property type="entry name" value="AAA"/>
    <property type="match status" value="1"/>
</dbReference>
<dbReference type="SUPFAM" id="SSF52540">
    <property type="entry name" value="P-loop containing nucleoside triphosphate hydrolases"/>
    <property type="match status" value="1"/>
</dbReference>
<dbReference type="NCBIfam" id="TIGR01727">
    <property type="entry name" value="oligo_HPY"/>
    <property type="match status" value="1"/>
</dbReference>
<comment type="subcellular location">
    <subcellularLocation>
        <location evidence="1">Cell membrane</location>
        <topology evidence="1">Peripheral membrane protein</topology>
    </subcellularLocation>
</comment>
<dbReference type="InterPro" id="IPR050388">
    <property type="entry name" value="ABC_Ni/Peptide_Import"/>
</dbReference>
<dbReference type="AlphaFoldDB" id="A0A076MRF3"/>
<dbReference type="eggNOG" id="COG0444">
    <property type="taxonomic scope" value="Bacteria"/>
</dbReference>
<dbReference type="KEGG" id="amq:AMETH_3371"/>
<dbReference type="GO" id="GO:0015833">
    <property type="term" value="P:peptide transport"/>
    <property type="evidence" value="ECO:0007669"/>
    <property type="project" value="InterPro"/>
</dbReference>
<dbReference type="PATRIC" id="fig|1068978.7.peg.3604"/>
<evidence type="ECO:0000256" key="3">
    <source>
        <dbReference type="ARBA" id="ARBA00022448"/>
    </source>
</evidence>
<feature type="domain" description="ABC transporter" evidence="8">
    <location>
        <begin position="18"/>
        <end position="267"/>
    </location>
</feature>
<evidence type="ECO:0000259" key="8">
    <source>
        <dbReference type="PROSITE" id="PS50893"/>
    </source>
</evidence>
<protein>
    <submittedName>
        <fullName evidence="9">Peptide ABC transporter ATPase</fullName>
    </submittedName>
</protein>
<evidence type="ECO:0000256" key="1">
    <source>
        <dbReference type="ARBA" id="ARBA00004202"/>
    </source>
</evidence>
<dbReference type="PANTHER" id="PTHR43297">
    <property type="entry name" value="OLIGOPEPTIDE TRANSPORT ATP-BINDING PROTEIN APPD"/>
    <property type="match status" value="1"/>
</dbReference>
<accession>A0A076MRF3</accession>
<keyword evidence="5" id="KW-0547">Nucleotide-binding</keyword>
<reference evidence="9 10" key="1">
    <citation type="submission" date="2014-07" db="EMBL/GenBank/DDBJ databases">
        <title>Whole Genome Sequence of the Amycolatopsis methanolica 239.</title>
        <authorList>
            <person name="Tang B."/>
        </authorList>
    </citation>
    <scope>NUCLEOTIDE SEQUENCE [LARGE SCALE GENOMIC DNA]</scope>
    <source>
        <strain evidence="9 10">239</strain>
    </source>
</reference>
<dbReference type="STRING" id="1068978.AMETH_3371"/>
<dbReference type="InterPro" id="IPR013563">
    <property type="entry name" value="Oligopep_ABC_C"/>
</dbReference>
<dbReference type="Pfam" id="PF00005">
    <property type="entry name" value="ABC_tran"/>
    <property type="match status" value="1"/>
</dbReference>
<keyword evidence="10" id="KW-1185">Reference proteome</keyword>
<evidence type="ECO:0000256" key="2">
    <source>
        <dbReference type="ARBA" id="ARBA00005417"/>
    </source>
</evidence>
<keyword evidence="4" id="KW-1003">Cell membrane</keyword>
<dbReference type="GO" id="GO:0005524">
    <property type="term" value="F:ATP binding"/>
    <property type="evidence" value="ECO:0007669"/>
    <property type="project" value="UniProtKB-KW"/>
</dbReference>
<dbReference type="Pfam" id="PF08352">
    <property type="entry name" value="oligo_HPY"/>
    <property type="match status" value="1"/>
</dbReference>
<dbReference type="FunFam" id="3.40.50.300:FF:000016">
    <property type="entry name" value="Oligopeptide ABC transporter ATP-binding component"/>
    <property type="match status" value="1"/>
</dbReference>
<evidence type="ECO:0000256" key="5">
    <source>
        <dbReference type="ARBA" id="ARBA00022741"/>
    </source>
</evidence>
<dbReference type="RefSeq" id="WP_017982297.1">
    <property type="nucleotide sequence ID" value="NZ_AQUL01000001.1"/>
</dbReference>
<dbReference type="OrthoDB" id="3327300at2"/>
<dbReference type="GO" id="GO:0005886">
    <property type="term" value="C:plasma membrane"/>
    <property type="evidence" value="ECO:0007669"/>
    <property type="project" value="UniProtKB-SubCell"/>
</dbReference>
<gene>
    <name evidence="9" type="ORF">AMETH_3371</name>
</gene>
<comment type="similarity">
    <text evidence="2">Belongs to the ABC transporter superfamily.</text>
</comment>
<keyword evidence="7" id="KW-0472">Membrane</keyword>
<dbReference type="PROSITE" id="PS50893">
    <property type="entry name" value="ABC_TRANSPORTER_2"/>
    <property type="match status" value="1"/>
</dbReference>
<dbReference type="GO" id="GO:0016887">
    <property type="term" value="F:ATP hydrolysis activity"/>
    <property type="evidence" value="ECO:0007669"/>
    <property type="project" value="InterPro"/>
</dbReference>
<dbReference type="InterPro" id="IPR017871">
    <property type="entry name" value="ABC_transporter-like_CS"/>
</dbReference>
<evidence type="ECO:0000256" key="6">
    <source>
        <dbReference type="ARBA" id="ARBA00022840"/>
    </source>
</evidence>
<keyword evidence="6" id="KW-0067">ATP-binding</keyword>
<dbReference type="HOGENOM" id="CLU_000604_1_23_11"/>
<dbReference type="CDD" id="cd03257">
    <property type="entry name" value="ABC_NikE_OppD_transporters"/>
    <property type="match status" value="1"/>
</dbReference>
<dbReference type="PANTHER" id="PTHR43297:SF2">
    <property type="entry name" value="DIPEPTIDE TRANSPORT ATP-BINDING PROTEIN DPPD"/>
    <property type="match status" value="1"/>
</dbReference>
<evidence type="ECO:0000313" key="9">
    <source>
        <dbReference type="EMBL" id="AIJ23463.1"/>
    </source>
</evidence>
<proteinExistence type="inferred from homology"/>
<dbReference type="InterPro" id="IPR003439">
    <property type="entry name" value="ABC_transporter-like_ATP-bd"/>
</dbReference>
<dbReference type="Gene3D" id="3.40.50.300">
    <property type="entry name" value="P-loop containing nucleotide triphosphate hydrolases"/>
    <property type="match status" value="1"/>
</dbReference>
<evidence type="ECO:0000256" key="7">
    <source>
        <dbReference type="ARBA" id="ARBA00023136"/>
    </source>
</evidence>
<evidence type="ECO:0000256" key="4">
    <source>
        <dbReference type="ARBA" id="ARBA00022475"/>
    </source>
</evidence>
<evidence type="ECO:0000313" key="10">
    <source>
        <dbReference type="Proteomes" id="UP000062973"/>
    </source>
</evidence>
<name>A0A076MRF3_AMYME</name>
<dbReference type="PROSITE" id="PS00211">
    <property type="entry name" value="ABC_TRANSPORTER_1"/>
    <property type="match status" value="1"/>
</dbReference>
<dbReference type="EMBL" id="CP009110">
    <property type="protein sequence ID" value="AIJ23463.1"/>
    <property type="molecule type" value="Genomic_DNA"/>
</dbReference>
<dbReference type="InterPro" id="IPR027417">
    <property type="entry name" value="P-loop_NTPase"/>
</dbReference>
<organism evidence="9 10">
    <name type="scientific">Amycolatopsis methanolica 239</name>
    <dbReference type="NCBI Taxonomy" id="1068978"/>
    <lineage>
        <taxon>Bacteria</taxon>
        <taxon>Bacillati</taxon>
        <taxon>Actinomycetota</taxon>
        <taxon>Actinomycetes</taxon>
        <taxon>Pseudonocardiales</taxon>
        <taxon>Pseudonocardiaceae</taxon>
        <taxon>Amycolatopsis</taxon>
        <taxon>Amycolatopsis methanolica group</taxon>
    </lineage>
</organism>